<gene>
    <name evidence="2" type="ORF">L596_003424</name>
</gene>
<protein>
    <submittedName>
        <fullName evidence="2">Uncharacterized protein</fullName>
    </submittedName>
</protein>
<organism evidence="2 3">
    <name type="scientific">Steinernema carpocapsae</name>
    <name type="common">Entomopathogenic nematode</name>
    <dbReference type="NCBI Taxonomy" id="34508"/>
    <lineage>
        <taxon>Eukaryota</taxon>
        <taxon>Metazoa</taxon>
        <taxon>Ecdysozoa</taxon>
        <taxon>Nematoda</taxon>
        <taxon>Chromadorea</taxon>
        <taxon>Rhabditida</taxon>
        <taxon>Tylenchina</taxon>
        <taxon>Panagrolaimomorpha</taxon>
        <taxon>Strongyloidoidea</taxon>
        <taxon>Steinernematidae</taxon>
        <taxon>Steinernema</taxon>
    </lineage>
</organism>
<dbReference type="Proteomes" id="UP000298663">
    <property type="component" value="Chromosome X"/>
</dbReference>
<feature type="transmembrane region" description="Helical" evidence="1">
    <location>
        <begin position="12"/>
        <end position="33"/>
    </location>
</feature>
<reference evidence="2 3" key="2">
    <citation type="journal article" date="2019" name="G3 (Bethesda)">
        <title>Hybrid Assembly of the Genome of the Entomopathogenic Nematode Steinernema carpocapsae Identifies the X-Chromosome.</title>
        <authorList>
            <person name="Serra L."/>
            <person name="Macchietto M."/>
            <person name="Macias-Munoz A."/>
            <person name="McGill C.J."/>
            <person name="Rodriguez I.M."/>
            <person name="Rodriguez B."/>
            <person name="Murad R."/>
            <person name="Mortazavi A."/>
        </authorList>
    </citation>
    <scope>NUCLEOTIDE SEQUENCE [LARGE SCALE GENOMIC DNA]</scope>
    <source>
        <strain evidence="2 3">ALL</strain>
    </source>
</reference>
<dbReference type="EMBL" id="AZBU02000001">
    <property type="protein sequence ID" value="TMS36195.1"/>
    <property type="molecule type" value="Genomic_DNA"/>
</dbReference>
<sequence length="69" mass="7846">MQFLVTKGNFALLLQTRFVLILDMYTLYVILFVTDLPPTVWEKLHRPSAGCRAHEIIAADLINLTISSL</sequence>
<dbReference type="AlphaFoldDB" id="A0A4U8UU33"/>
<reference evidence="2 3" key="1">
    <citation type="journal article" date="2015" name="Genome Biol.">
        <title>Comparative genomics of Steinernema reveals deeply conserved gene regulatory networks.</title>
        <authorList>
            <person name="Dillman A.R."/>
            <person name="Macchietto M."/>
            <person name="Porter C.F."/>
            <person name="Rogers A."/>
            <person name="Williams B."/>
            <person name="Antoshechkin I."/>
            <person name="Lee M.M."/>
            <person name="Goodwin Z."/>
            <person name="Lu X."/>
            <person name="Lewis E.E."/>
            <person name="Goodrich-Blair H."/>
            <person name="Stock S.P."/>
            <person name="Adams B.J."/>
            <person name="Sternberg P.W."/>
            <person name="Mortazavi A."/>
        </authorList>
    </citation>
    <scope>NUCLEOTIDE SEQUENCE [LARGE SCALE GENOMIC DNA]</scope>
    <source>
        <strain evidence="2 3">ALL</strain>
    </source>
</reference>
<keyword evidence="1" id="KW-0472">Membrane</keyword>
<comment type="caution">
    <text evidence="2">The sequence shown here is derived from an EMBL/GenBank/DDBJ whole genome shotgun (WGS) entry which is preliminary data.</text>
</comment>
<keyword evidence="1" id="KW-1133">Transmembrane helix</keyword>
<keyword evidence="3" id="KW-1185">Reference proteome</keyword>
<keyword evidence="1" id="KW-0812">Transmembrane</keyword>
<accession>A0A4U8UU33</accession>
<evidence type="ECO:0000313" key="3">
    <source>
        <dbReference type="Proteomes" id="UP000298663"/>
    </source>
</evidence>
<evidence type="ECO:0000256" key="1">
    <source>
        <dbReference type="SAM" id="Phobius"/>
    </source>
</evidence>
<name>A0A4U8UU33_STECR</name>
<dbReference type="EMBL" id="CM016762">
    <property type="protein sequence ID" value="TMS36195.1"/>
    <property type="molecule type" value="Genomic_DNA"/>
</dbReference>
<evidence type="ECO:0000313" key="2">
    <source>
        <dbReference type="EMBL" id="TMS36195.1"/>
    </source>
</evidence>
<proteinExistence type="predicted"/>